<gene>
    <name evidence="6" type="ORF">AYBTSS11_LOCUS19491</name>
</gene>
<accession>A0AA86VSG6</accession>
<dbReference type="AlphaFoldDB" id="A0AA86VSG6"/>
<evidence type="ECO:0000256" key="1">
    <source>
        <dbReference type="ARBA" id="ARBA00022729"/>
    </source>
</evidence>
<keyword evidence="7" id="KW-1185">Reference proteome</keyword>
<organism evidence="6 7">
    <name type="scientific">Sphenostylis stenocarpa</name>
    <dbReference type="NCBI Taxonomy" id="92480"/>
    <lineage>
        <taxon>Eukaryota</taxon>
        <taxon>Viridiplantae</taxon>
        <taxon>Streptophyta</taxon>
        <taxon>Embryophyta</taxon>
        <taxon>Tracheophyta</taxon>
        <taxon>Spermatophyta</taxon>
        <taxon>Magnoliopsida</taxon>
        <taxon>eudicotyledons</taxon>
        <taxon>Gunneridae</taxon>
        <taxon>Pentapetalae</taxon>
        <taxon>rosids</taxon>
        <taxon>fabids</taxon>
        <taxon>Fabales</taxon>
        <taxon>Fabaceae</taxon>
        <taxon>Papilionoideae</taxon>
        <taxon>50 kb inversion clade</taxon>
        <taxon>NPAAA clade</taxon>
        <taxon>indigoferoid/millettioid clade</taxon>
        <taxon>Phaseoleae</taxon>
        <taxon>Sphenostylis</taxon>
    </lineage>
</organism>
<dbReference type="InterPro" id="IPR006501">
    <property type="entry name" value="Pectinesterase_inhib_dom"/>
</dbReference>
<proteinExistence type="inferred from homology"/>
<evidence type="ECO:0000259" key="5">
    <source>
        <dbReference type="SMART" id="SM00856"/>
    </source>
</evidence>
<dbReference type="Gene3D" id="1.20.140.40">
    <property type="entry name" value="Invertase/pectin methylesterase inhibitor family protein"/>
    <property type="match status" value="1"/>
</dbReference>
<evidence type="ECO:0000313" key="7">
    <source>
        <dbReference type="Proteomes" id="UP001189624"/>
    </source>
</evidence>
<dbReference type="Gramene" id="rna-AYBTSS11_LOCUS19491">
    <property type="protein sequence ID" value="CAJ1962900.1"/>
    <property type="gene ID" value="gene-AYBTSS11_LOCUS19491"/>
</dbReference>
<keyword evidence="1 4" id="KW-0732">Signal</keyword>
<comment type="similarity">
    <text evidence="3">Belongs to the PMEI family.</text>
</comment>
<dbReference type="NCBIfam" id="TIGR01614">
    <property type="entry name" value="PME_inhib"/>
    <property type="match status" value="1"/>
</dbReference>
<feature type="domain" description="Pectinesterase inhibitor" evidence="5">
    <location>
        <begin position="29"/>
        <end position="171"/>
    </location>
</feature>
<dbReference type="SMART" id="SM00856">
    <property type="entry name" value="PMEI"/>
    <property type="match status" value="1"/>
</dbReference>
<dbReference type="GO" id="GO:0004857">
    <property type="term" value="F:enzyme inhibitor activity"/>
    <property type="evidence" value="ECO:0007669"/>
    <property type="project" value="InterPro"/>
</dbReference>
<reference evidence="6" key="1">
    <citation type="submission" date="2023-10" db="EMBL/GenBank/DDBJ databases">
        <authorList>
            <person name="Domelevo Entfellner J.-B."/>
        </authorList>
    </citation>
    <scope>NUCLEOTIDE SEQUENCE</scope>
</reference>
<evidence type="ECO:0000256" key="4">
    <source>
        <dbReference type="SAM" id="SignalP"/>
    </source>
</evidence>
<name>A0AA86VSG6_9FABA</name>
<feature type="chain" id="PRO_5041705177" description="Pectinesterase inhibitor domain-containing protein" evidence="4">
    <location>
        <begin position="25"/>
        <end position="212"/>
    </location>
</feature>
<dbReference type="PANTHER" id="PTHR36710:SF21">
    <property type="entry name" value="PECTINESTERASE INHIBITOR DOMAIN-CONTAINING PROTEIN"/>
    <property type="match status" value="1"/>
</dbReference>
<dbReference type="InterPro" id="IPR035513">
    <property type="entry name" value="Invertase/methylesterase_inhib"/>
</dbReference>
<keyword evidence="2" id="KW-1015">Disulfide bond</keyword>
<dbReference type="EMBL" id="OY731403">
    <property type="protein sequence ID" value="CAJ1962900.1"/>
    <property type="molecule type" value="Genomic_DNA"/>
</dbReference>
<dbReference type="Proteomes" id="UP001189624">
    <property type="component" value="Chromosome 6"/>
</dbReference>
<evidence type="ECO:0000256" key="2">
    <source>
        <dbReference type="ARBA" id="ARBA00023157"/>
    </source>
</evidence>
<sequence length="212" mass="23537">MAFIFIKTLFLFVSFSGLILHAHAHTARSPQARVWSLCKYTTNPVVCYKTIIPYAIGVKKFNYYQALEVEILATRDLVMNTTNLISVLLANPGNSKDLKDSLQTCFEQYDNIKDSIKESLNLVAQRNVIEMRFKFSAVLSYLAACTDEFPNSPIEKEGQDLFDLGGNCLDIMKAIEDRESRLRPGASPVPTPIVVTPPSAPSPCQNVIGPCS</sequence>
<evidence type="ECO:0000256" key="3">
    <source>
        <dbReference type="ARBA" id="ARBA00038471"/>
    </source>
</evidence>
<evidence type="ECO:0000313" key="6">
    <source>
        <dbReference type="EMBL" id="CAJ1962900.1"/>
    </source>
</evidence>
<feature type="signal peptide" evidence="4">
    <location>
        <begin position="1"/>
        <end position="24"/>
    </location>
</feature>
<dbReference type="InterPro" id="IPR052421">
    <property type="entry name" value="PCW_Enzyme_Inhibitor"/>
</dbReference>
<protein>
    <recommendedName>
        <fullName evidence="5">Pectinesterase inhibitor domain-containing protein</fullName>
    </recommendedName>
</protein>
<dbReference type="CDD" id="cd15800">
    <property type="entry name" value="PMEI-like_2"/>
    <property type="match status" value="1"/>
</dbReference>
<dbReference type="Pfam" id="PF04043">
    <property type="entry name" value="PMEI"/>
    <property type="match status" value="1"/>
</dbReference>
<dbReference type="PANTHER" id="PTHR36710">
    <property type="entry name" value="PECTINESTERASE INHIBITOR-LIKE"/>
    <property type="match status" value="1"/>
</dbReference>
<dbReference type="SUPFAM" id="SSF101148">
    <property type="entry name" value="Plant invertase/pectin methylesterase inhibitor"/>
    <property type="match status" value="1"/>
</dbReference>